<dbReference type="GO" id="GO:0016788">
    <property type="term" value="F:hydrolase activity, acting on ester bonds"/>
    <property type="evidence" value="ECO:0007669"/>
    <property type="project" value="InterPro"/>
</dbReference>
<dbReference type="Gene3D" id="3.40.50.1110">
    <property type="entry name" value="SGNH hydrolase"/>
    <property type="match status" value="1"/>
</dbReference>
<keyword evidence="1" id="KW-0378">Hydrolase</keyword>
<organism evidence="3 4">
    <name type="scientific">Naematelia encephala</name>
    <dbReference type="NCBI Taxonomy" id="71784"/>
    <lineage>
        <taxon>Eukaryota</taxon>
        <taxon>Fungi</taxon>
        <taxon>Dikarya</taxon>
        <taxon>Basidiomycota</taxon>
        <taxon>Agaricomycotina</taxon>
        <taxon>Tremellomycetes</taxon>
        <taxon>Tremellales</taxon>
        <taxon>Naemateliaceae</taxon>
        <taxon>Naematelia</taxon>
    </lineage>
</organism>
<keyword evidence="2" id="KW-0812">Transmembrane</keyword>
<dbReference type="PANTHER" id="PTHR45648:SF22">
    <property type="entry name" value="GDSL LIPASE_ACYLHYDROLASE FAMILY PROTEIN (AFU_ORTHOLOGUE AFUA_4G14700)"/>
    <property type="match status" value="1"/>
</dbReference>
<keyword evidence="2" id="KW-0472">Membrane</keyword>
<dbReference type="Pfam" id="PF00657">
    <property type="entry name" value="Lipase_GDSL"/>
    <property type="match status" value="1"/>
</dbReference>
<dbReference type="STRING" id="71784.A0A1Y2BME0"/>
<gene>
    <name evidence="3" type="ORF">BCR39DRAFT_513085</name>
</gene>
<keyword evidence="4" id="KW-1185">Reference proteome</keyword>
<dbReference type="AlphaFoldDB" id="A0A1Y2BME0"/>
<evidence type="ECO:0000256" key="2">
    <source>
        <dbReference type="SAM" id="Phobius"/>
    </source>
</evidence>
<dbReference type="InterPro" id="IPR051058">
    <property type="entry name" value="GDSL_Est/Lipase"/>
</dbReference>
<dbReference type="SUPFAM" id="SSF52266">
    <property type="entry name" value="SGNH hydrolase"/>
    <property type="match status" value="1"/>
</dbReference>
<dbReference type="InterPro" id="IPR001087">
    <property type="entry name" value="GDSL"/>
</dbReference>
<evidence type="ECO:0000313" key="4">
    <source>
        <dbReference type="Proteomes" id="UP000193986"/>
    </source>
</evidence>
<dbReference type="Proteomes" id="UP000193986">
    <property type="component" value="Unassembled WGS sequence"/>
</dbReference>
<evidence type="ECO:0000313" key="3">
    <source>
        <dbReference type="EMBL" id="ORY35921.1"/>
    </source>
</evidence>
<sequence length="372" mass="42764">MPVDQRSSNPLAFVTQPTRRTLRVYALLALGFITLLVLSNSSSLSESALDYSQTIRALSSFDGSQSSVAKFRQRFPSLRNVDQRGVPDESDHLLKREDNLWSGSGVFDWPRTTKMFVFGDSYSTIDSDYRKNGVDGGHHERFHHKATDMKWSDYLYAVFHDFHVLQYYNFARPGATVAQDIIPPGLEKYGTYTTQLQEFEDLFTPLPGPPRVNWHDNDTLFVVFFGINDMGRMNREDIGRMDIPETSTRLARSVVEQTKRLYTLGARSFLFLNLPPLDRSPKYNLPSEVGIRSHDLIKQSTDVFNEQLETAVDEWKLELSAKDDSSEIMFFDLHSFYSTVLEYPELFGMTDCGRYQMTVDGKRPNLGRMGYW</sequence>
<dbReference type="EMBL" id="MCFC01000001">
    <property type="protein sequence ID" value="ORY35921.1"/>
    <property type="molecule type" value="Genomic_DNA"/>
</dbReference>
<name>A0A1Y2BME0_9TREE</name>
<dbReference type="OrthoDB" id="1600564at2759"/>
<comment type="caution">
    <text evidence="3">The sequence shown here is derived from an EMBL/GenBank/DDBJ whole genome shotgun (WGS) entry which is preliminary data.</text>
</comment>
<dbReference type="PANTHER" id="PTHR45648">
    <property type="entry name" value="GDSL LIPASE/ACYLHYDROLASE FAMILY PROTEIN (AFU_ORTHOLOGUE AFUA_4G14700)"/>
    <property type="match status" value="1"/>
</dbReference>
<keyword evidence="2" id="KW-1133">Transmembrane helix</keyword>
<feature type="transmembrane region" description="Helical" evidence="2">
    <location>
        <begin position="21"/>
        <end position="39"/>
    </location>
</feature>
<dbReference type="InterPro" id="IPR036514">
    <property type="entry name" value="SGNH_hydro_sf"/>
</dbReference>
<dbReference type="InParanoid" id="A0A1Y2BME0"/>
<accession>A0A1Y2BME0</accession>
<protein>
    <submittedName>
        <fullName evidence="3">Uncharacterized protein</fullName>
    </submittedName>
</protein>
<evidence type="ECO:0000256" key="1">
    <source>
        <dbReference type="ARBA" id="ARBA00022801"/>
    </source>
</evidence>
<proteinExistence type="predicted"/>
<reference evidence="3 4" key="1">
    <citation type="submission" date="2016-07" db="EMBL/GenBank/DDBJ databases">
        <title>Pervasive Adenine N6-methylation of Active Genes in Fungi.</title>
        <authorList>
            <consortium name="DOE Joint Genome Institute"/>
            <person name="Mondo S.J."/>
            <person name="Dannebaum R.O."/>
            <person name="Kuo R.C."/>
            <person name="Labutti K."/>
            <person name="Haridas S."/>
            <person name="Kuo A."/>
            <person name="Salamov A."/>
            <person name="Ahrendt S.R."/>
            <person name="Lipzen A."/>
            <person name="Sullivan W."/>
            <person name="Andreopoulos W.B."/>
            <person name="Clum A."/>
            <person name="Lindquist E."/>
            <person name="Daum C."/>
            <person name="Ramamoorthy G.K."/>
            <person name="Gryganskyi A."/>
            <person name="Culley D."/>
            <person name="Magnuson J.K."/>
            <person name="James T.Y."/>
            <person name="O'Malley M.A."/>
            <person name="Stajich J.E."/>
            <person name="Spatafora J.W."/>
            <person name="Visel A."/>
            <person name="Grigoriev I.V."/>
        </authorList>
    </citation>
    <scope>NUCLEOTIDE SEQUENCE [LARGE SCALE GENOMIC DNA]</scope>
    <source>
        <strain evidence="3 4">68-887.2</strain>
    </source>
</reference>